<name>A0A1H7LEV8_9FIRM</name>
<evidence type="ECO:0000313" key="2">
    <source>
        <dbReference type="Proteomes" id="UP000182321"/>
    </source>
</evidence>
<dbReference type="EMBL" id="FNZX01000016">
    <property type="protein sequence ID" value="SEK97504.1"/>
    <property type="molecule type" value="Genomic_DNA"/>
</dbReference>
<protein>
    <recommendedName>
        <fullName evidence="3">Purine biosynthesis protein PurH</fullName>
    </recommendedName>
</protein>
<dbReference type="eggNOG" id="ENOG503326H">
    <property type="taxonomic scope" value="Bacteria"/>
</dbReference>
<proteinExistence type="predicted"/>
<evidence type="ECO:0008006" key="3">
    <source>
        <dbReference type="Google" id="ProtNLM"/>
    </source>
</evidence>
<dbReference type="RefSeq" id="WP_015550048.1">
    <property type="nucleotide sequence ID" value="NZ_FNZX01000016.1"/>
</dbReference>
<gene>
    <name evidence="1" type="ORF">SAMN02910377_02333</name>
</gene>
<evidence type="ECO:0000313" key="1">
    <source>
        <dbReference type="EMBL" id="SEK97504.1"/>
    </source>
</evidence>
<reference evidence="2" key="1">
    <citation type="submission" date="2016-10" db="EMBL/GenBank/DDBJ databases">
        <authorList>
            <person name="Varghese N."/>
        </authorList>
    </citation>
    <scope>NUCLEOTIDE SEQUENCE [LARGE SCALE GENOMIC DNA]</scope>
    <source>
        <strain evidence="2">ACV-9</strain>
    </source>
</reference>
<sequence length="76" mass="8809">MSYLIKDTTKEEREQIVKESLGNIEANCDGCMAGLAEMYEDYIEGKKELREINMEFNARYVKDDNMEGRDGRSCVM</sequence>
<dbReference type="AlphaFoldDB" id="A0A1H7LEV8"/>
<keyword evidence="2" id="KW-1185">Reference proteome</keyword>
<organism evidence="1 2">
    <name type="scientific">Pseudobutyrivibrio ruminis</name>
    <dbReference type="NCBI Taxonomy" id="46206"/>
    <lineage>
        <taxon>Bacteria</taxon>
        <taxon>Bacillati</taxon>
        <taxon>Bacillota</taxon>
        <taxon>Clostridia</taxon>
        <taxon>Lachnospirales</taxon>
        <taxon>Lachnospiraceae</taxon>
        <taxon>Pseudobutyrivibrio</taxon>
    </lineage>
</organism>
<dbReference type="Proteomes" id="UP000182321">
    <property type="component" value="Unassembled WGS sequence"/>
</dbReference>
<accession>A0A1H7LEV8</accession>